<gene>
    <name evidence="1" type="ORF">RHSIM_Rhsim03G0123100</name>
</gene>
<evidence type="ECO:0000313" key="2">
    <source>
        <dbReference type="Proteomes" id="UP000626092"/>
    </source>
</evidence>
<dbReference type="OrthoDB" id="10558739at2759"/>
<dbReference type="EMBL" id="WJXA01000003">
    <property type="protein sequence ID" value="KAF7148717.1"/>
    <property type="molecule type" value="Genomic_DNA"/>
</dbReference>
<proteinExistence type="predicted"/>
<evidence type="ECO:0000313" key="1">
    <source>
        <dbReference type="EMBL" id="KAF7148717.1"/>
    </source>
</evidence>
<dbReference type="Proteomes" id="UP000626092">
    <property type="component" value="Unassembled WGS sequence"/>
</dbReference>
<name>A0A834H630_RHOSS</name>
<organism evidence="1 2">
    <name type="scientific">Rhododendron simsii</name>
    <name type="common">Sims's rhododendron</name>
    <dbReference type="NCBI Taxonomy" id="118357"/>
    <lineage>
        <taxon>Eukaryota</taxon>
        <taxon>Viridiplantae</taxon>
        <taxon>Streptophyta</taxon>
        <taxon>Embryophyta</taxon>
        <taxon>Tracheophyta</taxon>
        <taxon>Spermatophyta</taxon>
        <taxon>Magnoliopsida</taxon>
        <taxon>eudicotyledons</taxon>
        <taxon>Gunneridae</taxon>
        <taxon>Pentapetalae</taxon>
        <taxon>asterids</taxon>
        <taxon>Ericales</taxon>
        <taxon>Ericaceae</taxon>
        <taxon>Ericoideae</taxon>
        <taxon>Rhodoreae</taxon>
        <taxon>Rhododendron</taxon>
    </lineage>
</organism>
<sequence>MCSCDSCFDGRRSRSMHITGVGGVKEAEKMAFSEREEQCWSHEEQRWLQEGRSSCCSVRKHGGKPGGRLCVLDISGKMEDLNVNEAPCNGAPSSVKKTVEELEDNIGKMEDLNAIEAPYNGAPSSVKQQKKNRYIDNSGKMEDVNVIEAPFHGGVIFDDQIVQEVLEMGREPVTEKVQAEETQGVKFWIQKLVGGEKWQNQDLPRSVEEAFKKELVELIAKEMAEEEMERNTVVDHNKKAARYIDMGPQDHGPQQIVPQIYSSSSSHLHKNSVGIAEENQCVETEVAAEDIFS</sequence>
<reference evidence="1" key="1">
    <citation type="submission" date="2019-11" db="EMBL/GenBank/DDBJ databases">
        <authorList>
            <person name="Liu Y."/>
            <person name="Hou J."/>
            <person name="Li T.-Q."/>
            <person name="Guan C.-H."/>
            <person name="Wu X."/>
            <person name="Wu H.-Z."/>
            <person name="Ling F."/>
            <person name="Zhang R."/>
            <person name="Shi X.-G."/>
            <person name="Ren J.-P."/>
            <person name="Chen E.-F."/>
            <person name="Sun J.-M."/>
        </authorList>
    </citation>
    <scope>NUCLEOTIDE SEQUENCE</scope>
    <source>
        <strain evidence="1">Adult_tree_wgs_1</strain>
        <tissue evidence="1">Leaves</tissue>
    </source>
</reference>
<protein>
    <submittedName>
        <fullName evidence="1">Uncharacterized protein</fullName>
    </submittedName>
</protein>
<keyword evidence="2" id="KW-1185">Reference proteome</keyword>
<dbReference type="AlphaFoldDB" id="A0A834H630"/>
<comment type="caution">
    <text evidence="1">The sequence shown here is derived from an EMBL/GenBank/DDBJ whole genome shotgun (WGS) entry which is preliminary data.</text>
</comment>
<accession>A0A834H630</accession>